<dbReference type="OrthoDB" id="884362at2"/>
<dbReference type="AlphaFoldDB" id="A0A5R8WS96"/>
<sequence length="144" mass="15948">MSSVAPSPDFDFLDLSYRPDLQTLAVRWLRAVTFEELQQGFRAALALGVARQATRWLVDVRRRTELDAASSGWVAQHLLPEAAAALAPATLHVAYLLSPMRAHELRRDAGLRDATAAAQAPAQPYRLSTFIDEGPAVQWLLRQD</sequence>
<evidence type="ECO:0000313" key="2">
    <source>
        <dbReference type="Proteomes" id="UP000305517"/>
    </source>
</evidence>
<proteinExistence type="predicted"/>
<dbReference type="EMBL" id="VAJM01000004">
    <property type="protein sequence ID" value="TLM93370.1"/>
    <property type="molecule type" value="Genomic_DNA"/>
</dbReference>
<dbReference type="Proteomes" id="UP000305517">
    <property type="component" value="Unassembled WGS sequence"/>
</dbReference>
<evidence type="ECO:0008006" key="3">
    <source>
        <dbReference type="Google" id="ProtNLM"/>
    </source>
</evidence>
<organism evidence="1 2">
    <name type="scientific">Hymenobacter jeollabukensis</name>
    <dbReference type="NCBI Taxonomy" id="2025313"/>
    <lineage>
        <taxon>Bacteria</taxon>
        <taxon>Pseudomonadati</taxon>
        <taxon>Bacteroidota</taxon>
        <taxon>Cytophagia</taxon>
        <taxon>Cytophagales</taxon>
        <taxon>Hymenobacteraceae</taxon>
        <taxon>Hymenobacter</taxon>
    </lineage>
</organism>
<gene>
    <name evidence="1" type="ORF">FDY95_12220</name>
</gene>
<keyword evidence="2" id="KW-1185">Reference proteome</keyword>
<protein>
    <recommendedName>
        <fullName evidence="3">STAS/SEC14 domain-containing protein</fullName>
    </recommendedName>
</protein>
<accession>A0A5R8WS96</accession>
<comment type="caution">
    <text evidence="1">The sequence shown here is derived from an EMBL/GenBank/DDBJ whole genome shotgun (WGS) entry which is preliminary data.</text>
</comment>
<reference evidence="1 2" key="1">
    <citation type="submission" date="2019-05" db="EMBL/GenBank/DDBJ databases">
        <title>Hymenobacter edaphi sp. nov., isolated from abandoned arsenic-contaminated farmland soil.</title>
        <authorList>
            <person name="Nie L."/>
        </authorList>
    </citation>
    <scope>NUCLEOTIDE SEQUENCE [LARGE SCALE GENOMIC DNA]</scope>
    <source>
        <strain evidence="1 2">1-3-3-8</strain>
    </source>
</reference>
<name>A0A5R8WS96_9BACT</name>
<dbReference type="RefSeq" id="WP_138078034.1">
    <property type="nucleotide sequence ID" value="NZ_VAJM01000004.1"/>
</dbReference>
<evidence type="ECO:0000313" key="1">
    <source>
        <dbReference type="EMBL" id="TLM93370.1"/>
    </source>
</evidence>